<dbReference type="OrthoDB" id="3561261at2759"/>
<dbReference type="Proteomes" id="UP000186583">
    <property type="component" value="Unassembled WGS sequence"/>
</dbReference>
<accession>A0A1Q8RUG2</accession>
<protein>
    <recommendedName>
        <fullName evidence="2">2EXR domain-containing protein</fullName>
    </recommendedName>
</protein>
<evidence type="ECO:0000259" key="2">
    <source>
        <dbReference type="Pfam" id="PF20150"/>
    </source>
</evidence>
<gene>
    <name evidence="3" type="ORF">CCHL11_00279</name>
</gene>
<proteinExistence type="predicted"/>
<dbReference type="EMBL" id="MPGH01000088">
    <property type="protein sequence ID" value="OLN88024.1"/>
    <property type="molecule type" value="Genomic_DNA"/>
</dbReference>
<reference evidence="3 4" key="1">
    <citation type="submission" date="2016-11" db="EMBL/GenBank/DDBJ databases">
        <title>Draft Genome Assembly of Colletotrichum chlorophyti a pathogen of herbaceous plants.</title>
        <authorList>
            <person name="Gan P."/>
            <person name="Narusaka M."/>
            <person name="Tsushima A."/>
            <person name="Narusaka Y."/>
            <person name="Takano Y."/>
            <person name="Shirasu K."/>
        </authorList>
    </citation>
    <scope>NUCLEOTIDE SEQUENCE [LARGE SCALE GENOMIC DNA]</scope>
    <source>
        <strain evidence="3 4">NTL11</strain>
    </source>
</reference>
<feature type="coiled-coil region" evidence="1">
    <location>
        <begin position="50"/>
        <end position="84"/>
    </location>
</feature>
<dbReference type="PANTHER" id="PTHR35910:SF6">
    <property type="entry name" value="2EXR DOMAIN-CONTAINING PROTEIN"/>
    <property type="match status" value="1"/>
</dbReference>
<dbReference type="InterPro" id="IPR045518">
    <property type="entry name" value="2EXR"/>
</dbReference>
<comment type="caution">
    <text evidence="3">The sequence shown here is derived from an EMBL/GenBank/DDBJ whole genome shotgun (WGS) entry which is preliminary data.</text>
</comment>
<feature type="domain" description="2EXR" evidence="2">
    <location>
        <begin position="116"/>
        <end position="227"/>
    </location>
</feature>
<dbReference type="PANTHER" id="PTHR35910">
    <property type="entry name" value="2EXR DOMAIN-CONTAINING PROTEIN"/>
    <property type="match status" value="1"/>
</dbReference>
<dbReference type="Pfam" id="PF20150">
    <property type="entry name" value="2EXR"/>
    <property type="match status" value="1"/>
</dbReference>
<sequence>MSQSDTPMSDPPSVDPLAAVTESLTGAIQSYIRASVAAQVGSDSAQPHSTADLQARYDAVVQENKELKDQLKHIEILAETEKRRDTIRSTLSTIGFPVHDTKILRHLTSNTPKAKFCLFDKLPVELRMKIWKLALPGGRIFELYQRDPHFRLMRVTQAQGNNQPNQFMLQRQASGLPEMSISTHKTPKLRLACKEANRAFREAGGFEFGLFGGVYKGLWFNYSEDILYVKDDPTNWVNLDMSRIIRVGFSHVKFLDKASANSRLDMVLDHFASCREVIVMQNTDWDMRACYAGTRMPSHMFPLRDEDVIGNHEYSKEASDEELGTIVCWREVKSVVENFWMQHVIAVRQMSGSRVPKLKGVELVRGRHTYFE</sequence>
<keyword evidence="4" id="KW-1185">Reference proteome</keyword>
<evidence type="ECO:0000256" key="1">
    <source>
        <dbReference type="SAM" id="Coils"/>
    </source>
</evidence>
<evidence type="ECO:0000313" key="3">
    <source>
        <dbReference type="EMBL" id="OLN88024.1"/>
    </source>
</evidence>
<organism evidence="3 4">
    <name type="scientific">Colletotrichum chlorophyti</name>
    <dbReference type="NCBI Taxonomy" id="708187"/>
    <lineage>
        <taxon>Eukaryota</taxon>
        <taxon>Fungi</taxon>
        <taxon>Dikarya</taxon>
        <taxon>Ascomycota</taxon>
        <taxon>Pezizomycotina</taxon>
        <taxon>Sordariomycetes</taxon>
        <taxon>Hypocreomycetidae</taxon>
        <taxon>Glomerellales</taxon>
        <taxon>Glomerellaceae</taxon>
        <taxon>Colletotrichum</taxon>
    </lineage>
</organism>
<dbReference type="AlphaFoldDB" id="A0A1Q8RUG2"/>
<name>A0A1Q8RUG2_9PEZI</name>
<evidence type="ECO:0000313" key="4">
    <source>
        <dbReference type="Proteomes" id="UP000186583"/>
    </source>
</evidence>
<keyword evidence="1" id="KW-0175">Coiled coil</keyword>